<feature type="region of interest" description="Disordered" evidence="1">
    <location>
        <begin position="1"/>
        <end position="31"/>
    </location>
</feature>
<evidence type="ECO:0000256" key="1">
    <source>
        <dbReference type="SAM" id="MobiDB-lite"/>
    </source>
</evidence>
<feature type="compositionally biased region" description="Basic and acidic residues" evidence="1">
    <location>
        <begin position="1"/>
        <end position="27"/>
    </location>
</feature>
<dbReference type="EMBL" id="JAYKXN010000004">
    <property type="protein sequence ID" value="KAK7293821.1"/>
    <property type="molecule type" value="Genomic_DNA"/>
</dbReference>
<keyword evidence="3" id="KW-1185">Reference proteome</keyword>
<organism evidence="2 3">
    <name type="scientific">Clitoria ternatea</name>
    <name type="common">Butterfly pea</name>
    <dbReference type="NCBI Taxonomy" id="43366"/>
    <lineage>
        <taxon>Eukaryota</taxon>
        <taxon>Viridiplantae</taxon>
        <taxon>Streptophyta</taxon>
        <taxon>Embryophyta</taxon>
        <taxon>Tracheophyta</taxon>
        <taxon>Spermatophyta</taxon>
        <taxon>Magnoliopsida</taxon>
        <taxon>eudicotyledons</taxon>
        <taxon>Gunneridae</taxon>
        <taxon>Pentapetalae</taxon>
        <taxon>rosids</taxon>
        <taxon>fabids</taxon>
        <taxon>Fabales</taxon>
        <taxon>Fabaceae</taxon>
        <taxon>Papilionoideae</taxon>
        <taxon>50 kb inversion clade</taxon>
        <taxon>NPAAA clade</taxon>
        <taxon>indigoferoid/millettioid clade</taxon>
        <taxon>Phaseoleae</taxon>
        <taxon>Clitoria</taxon>
    </lineage>
</organism>
<sequence length="97" mass="10883">MRLLLREKSETEREREKSETAMREKSPDYASFVPGRGAGRGWVLGWGAYENGGCGALQVLVWYLVKVEVGYMDAVHVKIRVVVHVLAVVVEHVQVAE</sequence>
<dbReference type="Proteomes" id="UP001359559">
    <property type="component" value="Unassembled WGS sequence"/>
</dbReference>
<proteinExistence type="predicted"/>
<evidence type="ECO:0000313" key="3">
    <source>
        <dbReference type="Proteomes" id="UP001359559"/>
    </source>
</evidence>
<dbReference type="AlphaFoldDB" id="A0AAN9J973"/>
<reference evidence="2 3" key="1">
    <citation type="submission" date="2024-01" db="EMBL/GenBank/DDBJ databases">
        <title>The genomes of 5 underutilized Papilionoideae crops provide insights into root nodulation and disease resistance.</title>
        <authorList>
            <person name="Yuan L."/>
        </authorList>
    </citation>
    <scope>NUCLEOTIDE SEQUENCE [LARGE SCALE GENOMIC DNA]</scope>
    <source>
        <strain evidence="2">LY-2023</strain>
        <tissue evidence="2">Leaf</tissue>
    </source>
</reference>
<gene>
    <name evidence="2" type="ORF">RJT34_16696</name>
</gene>
<evidence type="ECO:0000313" key="2">
    <source>
        <dbReference type="EMBL" id="KAK7293821.1"/>
    </source>
</evidence>
<protein>
    <submittedName>
        <fullName evidence="2">Uncharacterized protein</fullName>
    </submittedName>
</protein>
<comment type="caution">
    <text evidence="2">The sequence shown here is derived from an EMBL/GenBank/DDBJ whole genome shotgun (WGS) entry which is preliminary data.</text>
</comment>
<name>A0AAN9J973_CLITE</name>
<accession>A0AAN9J973</accession>